<reference evidence="4" key="1">
    <citation type="journal article" date="2020" name="Stud. Mycol.">
        <title>101 Dothideomycetes genomes: a test case for predicting lifestyles and emergence of pathogens.</title>
        <authorList>
            <person name="Haridas S."/>
            <person name="Albert R."/>
            <person name="Binder M."/>
            <person name="Bloem J."/>
            <person name="Labutti K."/>
            <person name="Salamov A."/>
            <person name="Andreopoulos B."/>
            <person name="Baker S."/>
            <person name="Barry K."/>
            <person name="Bills G."/>
            <person name="Bluhm B."/>
            <person name="Cannon C."/>
            <person name="Castanera R."/>
            <person name="Culley D."/>
            <person name="Daum C."/>
            <person name="Ezra D."/>
            <person name="Gonzalez J."/>
            <person name="Henrissat B."/>
            <person name="Kuo A."/>
            <person name="Liang C."/>
            <person name="Lipzen A."/>
            <person name="Lutzoni F."/>
            <person name="Magnuson J."/>
            <person name="Mondo S."/>
            <person name="Nolan M."/>
            <person name="Ohm R."/>
            <person name="Pangilinan J."/>
            <person name="Park H.-J."/>
            <person name="Ramirez L."/>
            <person name="Alfaro M."/>
            <person name="Sun H."/>
            <person name="Tritt A."/>
            <person name="Yoshinaga Y."/>
            <person name="Zwiers L.-H."/>
            <person name="Turgeon B."/>
            <person name="Goodwin S."/>
            <person name="Spatafora J."/>
            <person name="Crous P."/>
            <person name="Grigoriev I."/>
        </authorList>
    </citation>
    <scope>NUCLEOTIDE SEQUENCE</scope>
    <source>
        <strain evidence="4">CBS 113979</strain>
    </source>
</reference>
<name>A0A6G1HBU2_9PEZI</name>
<evidence type="ECO:0000259" key="3">
    <source>
        <dbReference type="Pfam" id="PF00135"/>
    </source>
</evidence>
<keyword evidence="2" id="KW-1133">Transmembrane helix</keyword>
<dbReference type="AlphaFoldDB" id="A0A6G1HBU2"/>
<keyword evidence="5" id="KW-1185">Reference proteome</keyword>
<evidence type="ECO:0000313" key="5">
    <source>
        <dbReference type="Proteomes" id="UP000800041"/>
    </source>
</evidence>
<feature type="region of interest" description="Disordered" evidence="1">
    <location>
        <begin position="38"/>
        <end position="59"/>
    </location>
</feature>
<dbReference type="EMBL" id="ML977142">
    <property type="protein sequence ID" value="KAF1990527.1"/>
    <property type="molecule type" value="Genomic_DNA"/>
</dbReference>
<keyword evidence="2" id="KW-0812">Transmembrane</keyword>
<evidence type="ECO:0000313" key="4">
    <source>
        <dbReference type="EMBL" id="KAF1990527.1"/>
    </source>
</evidence>
<dbReference type="InterPro" id="IPR050309">
    <property type="entry name" value="Type-B_Carboxylest/Lipase"/>
</dbReference>
<dbReference type="Pfam" id="PF00135">
    <property type="entry name" value="COesterase"/>
    <property type="match status" value="1"/>
</dbReference>
<protein>
    <submittedName>
        <fullName evidence="4">Alpha/beta-hydrolase</fullName>
    </submittedName>
</protein>
<sequence length="596" mass="64314">MPVLDFPSGKVKAGIYDPLSDIFCFKNIRYGAPPVGELRFAKPQKPERNGTLSDGGYGPSCIQSKAPASKKRQLSGPEQGPTDEDCLFLDLYVSGKQLRDGAPKVPVMNWIFGGGFIFGSKDQADGLPLVRAAQGHLVFVASNYRLGAFGFAAGATMERDAQPNAGLYDQQAVLQWIQDNIEIVNGDKGNVTIMGESAGAGSIMHHITAFGGNHDPQFHRAILQSPAFQNFYDRRGALEDNFQKFAQNAGCGFRGGDAIPCLRNASASALISGNDAVTSTAPPSTYGFGPSADGQFVRQVPALELVSGNYFKNIDALILSHVADEAGAFIPASLNSNDKFDAFLPLFLTGSNSKVMNAVMNEYPRTDIRDPKWTNIQDREKYFIRDSTFTCNIRYMADAFSKSTPTWNVQYGRGPGLHGYDILANFYNTGSPLLNFLTAFYGQQAQGPDFPSFAASYQSYLMSFATTGDPNRLRRQQDPIPTIDWPKVEDIEGRNYFGNVLNASDAGFQVIDDDKAPVDACGFWVNALAALTTLGGYSPQGAVVPNNILGNGTDENPPSPSATGEPPKGAAASMKAGGGLSLLLCVYGFFMIFYLF</sequence>
<gene>
    <name evidence="4" type="ORF">K402DRAFT_348719</name>
</gene>
<dbReference type="InterPro" id="IPR029058">
    <property type="entry name" value="AB_hydrolase_fold"/>
</dbReference>
<organism evidence="4 5">
    <name type="scientific">Aulographum hederae CBS 113979</name>
    <dbReference type="NCBI Taxonomy" id="1176131"/>
    <lineage>
        <taxon>Eukaryota</taxon>
        <taxon>Fungi</taxon>
        <taxon>Dikarya</taxon>
        <taxon>Ascomycota</taxon>
        <taxon>Pezizomycotina</taxon>
        <taxon>Dothideomycetes</taxon>
        <taxon>Pleosporomycetidae</taxon>
        <taxon>Aulographales</taxon>
        <taxon>Aulographaceae</taxon>
    </lineage>
</organism>
<dbReference type="OrthoDB" id="408631at2759"/>
<dbReference type="Gene3D" id="3.40.50.1820">
    <property type="entry name" value="alpha/beta hydrolase"/>
    <property type="match status" value="1"/>
</dbReference>
<dbReference type="GO" id="GO:0016787">
    <property type="term" value="F:hydrolase activity"/>
    <property type="evidence" value="ECO:0007669"/>
    <property type="project" value="UniProtKB-KW"/>
</dbReference>
<evidence type="ECO:0000256" key="2">
    <source>
        <dbReference type="SAM" id="Phobius"/>
    </source>
</evidence>
<keyword evidence="2" id="KW-0472">Membrane</keyword>
<dbReference type="Proteomes" id="UP000800041">
    <property type="component" value="Unassembled WGS sequence"/>
</dbReference>
<feature type="domain" description="Carboxylesterase type B" evidence="3">
    <location>
        <begin position="21"/>
        <end position="488"/>
    </location>
</feature>
<feature type="region of interest" description="Disordered" evidence="1">
    <location>
        <begin position="548"/>
        <end position="570"/>
    </location>
</feature>
<evidence type="ECO:0000256" key="1">
    <source>
        <dbReference type="SAM" id="MobiDB-lite"/>
    </source>
</evidence>
<dbReference type="SUPFAM" id="SSF53474">
    <property type="entry name" value="alpha/beta-Hydrolases"/>
    <property type="match status" value="1"/>
</dbReference>
<dbReference type="PANTHER" id="PTHR11559">
    <property type="entry name" value="CARBOXYLESTERASE"/>
    <property type="match status" value="1"/>
</dbReference>
<dbReference type="InterPro" id="IPR002018">
    <property type="entry name" value="CarbesteraseB"/>
</dbReference>
<accession>A0A6G1HBU2</accession>
<feature type="transmembrane region" description="Helical" evidence="2">
    <location>
        <begin position="576"/>
        <end position="595"/>
    </location>
</feature>
<proteinExistence type="predicted"/>
<keyword evidence="4" id="KW-0378">Hydrolase</keyword>